<dbReference type="SUPFAM" id="SSF55729">
    <property type="entry name" value="Acyl-CoA N-acyltransferases (Nat)"/>
    <property type="match status" value="1"/>
</dbReference>
<dbReference type="Proteomes" id="UP000315017">
    <property type="component" value="Chromosome"/>
</dbReference>
<keyword evidence="2" id="KW-0808">Transferase</keyword>
<keyword evidence="3" id="KW-1185">Reference proteome</keyword>
<dbReference type="EMBL" id="CP036274">
    <property type="protein sequence ID" value="QDU31467.1"/>
    <property type="molecule type" value="Genomic_DNA"/>
</dbReference>
<dbReference type="InterPro" id="IPR000182">
    <property type="entry name" value="GNAT_dom"/>
</dbReference>
<gene>
    <name evidence="2" type="ORF">ETAA8_66250</name>
</gene>
<dbReference type="InterPro" id="IPR016181">
    <property type="entry name" value="Acyl_CoA_acyltransferase"/>
</dbReference>
<dbReference type="AlphaFoldDB" id="A0A517YML7"/>
<evidence type="ECO:0000313" key="2">
    <source>
        <dbReference type="EMBL" id="QDU31467.1"/>
    </source>
</evidence>
<evidence type="ECO:0000313" key="3">
    <source>
        <dbReference type="Proteomes" id="UP000315017"/>
    </source>
</evidence>
<proteinExistence type="predicted"/>
<name>A0A517YML7_9BACT</name>
<feature type="domain" description="N-acetyltransferase" evidence="1">
    <location>
        <begin position="1"/>
        <end position="165"/>
    </location>
</feature>
<dbReference type="Gene3D" id="3.40.630.30">
    <property type="match status" value="1"/>
</dbReference>
<protein>
    <submittedName>
        <fullName evidence="2">Acetyltransferase (GNAT) family protein</fullName>
    </submittedName>
</protein>
<dbReference type="RefSeq" id="WP_202921392.1">
    <property type="nucleotide sequence ID" value="NZ_CP036274.1"/>
</dbReference>
<reference evidence="2 3" key="1">
    <citation type="submission" date="2019-02" db="EMBL/GenBank/DDBJ databases">
        <title>Deep-cultivation of Planctomycetes and their phenomic and genomic characterization uncovers novel biology.</title>
        <authorList>
            <person name="Wiegand S."/>
            <person name="Jogler M."/>
            <person name="Boedeker C."/>
            <person name="Pinto D."/>
            <person name="Vollmers J."/>
            <person name="Rivas-Marin E."/>
            <person name="Kohn T."/>
            <person name="Peeters S.H."/>
            <person name="Heuer A."/>
            <person name="Rast P."/>
            <person name="Oberbeckmann S."/>
            <person name="Bunk B."/>
            <person name="Jeske O."/>
            <person name="Meyerdierks A."/>
            <person name="Storesund J.E."/>
            <person name="Kallscheuer N."/>
            <person name="Luecker S."/>
            <person name="Lage O.M."/>
            <person name="Pohl T."/>
            <person name="Merkel B.J."/>
            <person name="Hornburger P."/>
            <person name="Mueller R.-W."/>
            <person name="Bruemmer F."/>
            <person name="Labrenz M."/>
            <person name="Spormann A.M."/>
            <person name="Op den Camp H."/>
            <person name="Overmann J."/>
            <person name="Amann R."/>
            <person name="Jetten M.S.M."/>
            <person name="Mascher T."/>
            <person name="Medema M.H."/>
            <person name="Devos D.P."/>
            <person name="Kaster A.-K."/>
            <person name="Ovreas L."/>
            <person name="Rohde M."/>
            <person name="Galperin M.Y."/>
            <person name="Jogler C."/>
        </authorList>
    </citation>
    <scope>NUCLEOTIDE SEQUENCE [LARGE SCALE GENOMIC DNA]</scope>
    <source>
        <strain evidence="2 3">ETA_A8</strain>
    </source>
</reference>
<dbReference type="Pfam" id="PF00583">
    <property type="entry name" value="Acetyltransf_1"/>
    <property type="match status" value="1"/>
</dbReference>
<dbReference type="KEGG" id="aagg:ETAA8_66250"/>
<sequence length="165" mass="18590">MADNLLDKLSEHFKERSVVIHRESHVGTPWESLALLLDEIPGGDGAYTSLLSVKRISSVADSLLISMLAVNESHRKRGLGKQLLREVCDWADKERVILCAVAQLCSLDFNFTPLAYKKLTRNQTIGEPLANFHKNWVWNSHLVSRYGFTRVGNDGEIVREPKPHG</sequence>
<accession>A0A517YML7</accession>
<evidence type="ECO:0000259" key="1">
    <source>
        <dbReference type="PROSITE" id="PS51186"/>
    </source>
</evidence>
<dbReference type="GO" id="GO:0016747">
    <property type="term" value="F:acyltransferase activity, transferring groups other than amino-acyl groups"/>
    <property type="evidence" value="ECO:0007669"/>
    <property type="project" value="InterPro"/>
</dbReference>
<dbReference type="PROSITE" id="PS51186">
    <property type="entry name" value="GNAT"/>
    <property type="match status" value="1"/>
</dbReference>
<organism evidence="2 3">
    <name type="scientific">Anatilimnocola aggregata</name>
    <dbReference type="NCBI Taxonomy" id="2528021"/>
    <lineage>
        <taxon>Bacteria</taxon>
        <taxon>Pseudomonadati</taxon>
        <taxon>Planctomycetota</taxon>
        <taxon>Planctomycetia</taxon>
        <taxon>Pirellulales</taxon>
        <taxon>Pirellulaceae</taxon>
        <taxon>Anatilimnocola</taxon>
    </lineage>
</organism>
<dbReference type="CDD" id="cd04301">
    <property type="entry name" value="NAT_SF"/>
    <property type="match status" value="1"/>
</dbReference>